<feature type="compositionally biased region" description="Basic and acidic residues" evidence="1">
    <location>
        <begin position="91"/>
        <end position="102"/>
    </location>
</feature>
<organism evidence="3">
    <name type="scientific">marine metagenome</name>
    <dbReference type="NCBI Taxonomy" id="408172"/>
    <lineage>
        <taxon>unclassified sequences</taxon>
        <taxon>metagenomes</taxon>
        <taxon>ecological metagenomes</taxon>
    </lineage>
</organism>
<feature type="non-terminal residue" evidence="3">
    <location>
        <position position="102"/>
    </location>
</feature>
<keyword evidence="2" id="KW-0472">Membrane</keyword>
<gene>
    <name evidence="3" type="ORF">METZ01_LOCUS340609</name>
</gene>
<dbReference type="AlphaFoldDB" id="A0A382QSA1"/>
<evidence type="ECO:0000256" key="2">
    <source>
        <dbReference type="SAM" id="Phobius"/>
    </source>
</evidence>
<feature type="compositionally biased region" description="Polar residues" evidence="1">
    <location>
        <begin position="71"/>
        <end position="86"/>
    </location>
</feature>
<protein>
    <submittedName>
        <fullName evidence="3">Uncharacterized protein</fullName>
    </submittedName>
</protein>
<feature type="non-terminal residue" evidence="3">
    <location>
        <position position="1"/>
    </location>
</feature>
<accession>A0A382QSA1</accession>
<keyword evidence="2" id="KW-1133">Transmembrane helix</keyword>
<evidence type="ECO:0000256" key="1">
    <source>
        <dbReference type="SAM" id="MobiDB-lite"/>
    </source>
</evidence>
<keyword evidence="2" id="KW-0812">Transmembrane</keyword>
<sequence>VILVLGVLADSAQDGTIYSTLAILIILFFLSPAIIFCLWSLINSEPKHVTSNRTPYNGKRSQYNAKRRQQYDYSESWQKNHSNVSDDYQEAEPKEEQVPSPP</sequence>
<feature type="transmembrane region" description="Helical" evidence="2">
    <location>
        <begin position="17"/>
        <end position="42"/>
    </location>
</feature>
<dbReference type="EMBL" id="UINC01116190">
    <property type="protein sequence ID" value="SVC87755.1"/>
    <property type="molecule type" value="Genomic_DNA"/>
</dbReference>
<feature type="compositionally biased region" description="Polar residues" evidence="1">
    <location>
        <begin position="49"/>
        <end position="64"/>
    </location>
</feature>
<proteinExistence type="predicted"/>
<feature type="region of interest" description="Disordered" evidence="1">
    <location>
        <begin position="47"/>
        <end position="102"/>
    </location>
</feature>
<name>A0A382QSA1_9ZZZZ</name>
<reference evidence="3" key="1">
    <citation type="submission" date="2018-05" db="EMBL/GenBank/DDBJ databases">
        <authorList>
            <person name="Lanie J.A."/>
            <person name="Ng W.-L."/>
            <person name="Kazmierczak K.M."/>
            <person name="Andrzejewski T.M."/>
            <person name="Davidsen T.M."/>
            <person name="Wayne K.J."/>
            <person name="Tettelin H."/>
            <person name="Glass J.I."/>
            <person name="Rusch D."/>
            <person name="Podicherti R."/>
            <person name="Tsui H.-C.T."/>
            <person name="Winkler M.E."/>
        </authorList>
    </citation>
    <scope>NUCLEOTIDE SEQUENCE</scope>
</reference>
<evidence type="ECO:0000313" key="3">
    <source>
        <dbReference type="EMBL" id="SVC87755.1"/>
    </source>
</evidence>